<dbReference type="GO" id="GO:0005829">
    <property type="term" value="C:cytosol"/>
    <property type="evidence" value="ECO:0007669"/>
    <property type="project" value="TreeGrafter"/>
</dbReference>
<organism evidence="2 3">
    <name type="scientific">Lipomyces tetrasporus</name>
    <dbReference type="NCBI Taxonomy" id="54092"/>
    <lineage>
        <taxon>Eukaryota</taxon>
        <taxon>Fungi</taxon>
        <taxon>Dikarya</taxon>
        <taxon>Ascomycota</taxon>
        <taxon>Saccharomycotina</taxon>
        <taxon>Lipomycetes</taxon>
        <taxon>Lipomycetales</taxon>
        <taxon>Lipomycetaceae</taxon>
        <taxon>Lipomyces</taxon>
    </lineage>
</organism>
<dbReference type="InterPro" id="IPR055335">
    <property type="entry name" value="Ucp6/RUP1"/>
</dbReference>
<feature type="compositionally biased region" description="Acidic residues" evidence="1">
    <location>
        <begin position="734"/>
        <end position="754"/>
    </location>
</feature>
<accession>A0AAD7QWF7</accession>
<gene>
    <name evidence="2" type="ORF">POJ06DRAFT_244804</name>
</gene>
<feature type="compositionally biased region" description="Basic and acidic residues" evidence="1">
    <location>
        <begin position="33"/>
        <end position="42"/>
    </location>
</feature>
<dbReference type="EMBL" id="JARPMG010000002">
    <property type="protein sequence ID" value="KAJ8102496.1"/>
    <property type="molecule type" value="Genomic_DNA"/>
</dbReference>
<feature type="compositionally biased region" description="Polar residues" evidence="1">
    <location>
        <begin position="686"/>
        <end position="697"/>
    </location>
</feature>
<sequence>MQANWEPADNNSKPTVFNENEIQAFAPETFYGDDDRPKDTYTDRPAPGNIVELGGADDEQMDDDIATAMRMSLQDLSASDAGMGQHTQQVSREGQESGVVFGPATQDSYNEDQWGMMTLSGDQSAAQNSFELESSQRGPGEQPILRPCERAKNLAPLLMILHSIPRSRAALLLFGKQLAKDYGIASTWWDKELIFVPEFAESSQKQEDLQRLLLLLECQRIMAFLHIASPSGRAYASIENLVHALSACQETYMDLAHSDFITDSEPIANFSKVWSLVAGQYADSLAVPSLKSMSDKLFNSWVSLDRPAAAEADSSAMPMEQKFVNLELVITEDVRTMYGSLVGALDSLLWSEEPDAYLKSVADIFVISIKRENWLTGAGVDLPLEWYPDRYTMPFMKVMRPCNKRRAEILDEIQNLRKRRFQIAEYTGYNTKSLLDSTIAYFTAATAAETDTTPPILTKLQQLTANLDQYIARLDKKIGFLEQEIRSLTEFLSEPPAADDIGARNALASAFGDRQVPDFHRYTLAGVIVSDSIAYFKRKVEPLDGDGDESNILEKQEGAGGVAATRVIDSDTDTGGLPALDEQYEWLRYTFAYYSGNMSDSFEVRPVNPEQVIDVARSTGPDGVVAVYASDDAYRDSAQFDGLVNAGLKEFLARDHELLRRELSRTEQPIDLINLEPATNERELISTPTTATSSSFEVDSDRDEARNDKSVISEFIQQHIDKRRAAAADRGGQADEEWPEEPDRDPATVDDDAELMPASFPASPELARRISISGAPTSDPAAQSPTSSGATVMRGRGSIVHSGRSGKGRVEHAEHADDRDMADSDEEMLDRMRRR</sequence>
<evidence type="ECO:0000256" key="1">
    <source>
        <dbReference type="SAM" id="MobiDB-lite"/>
    </source>
</evidence>
<evidence type="ECO:0000313" key="2">
    <source>
        <dbReference type="EMBL" id="KAJ8102496.1"/>
    </source>
</evidence>
<dbReference type="Proteomes" id="UP001217417">
    <property type="component" value="Unassembled WGS sequence"/>
</dbReference>
<reference evidence="2" key="1">
    <citation type="submission" date="2023-03" db="EMBL/GenBank/DDBJ databases">
        <title>Near-Complete genome sequence of Lipomyces tetrasporous NRRL Y-64009, an oleaginous yeast capable of growing on lignocellulosic hydrolysates.</title>
        <authorList>
            <consortium name="Lawrence Berkeley National Laboratory"/>
            <person name="Jagtap S.S."/>
            <person name="Liu J.-J."/>
            <person name="Walukiewicz H.E."/>
            <person name="Pangilinan J."/>
            <person name="Lipzen A."/>
            <person name="Ahrendt S."/>
            <person name="Koriabine M."/>
            <person name="Cobaugh K."/>
            <person name="Salamov A."/>
            <person name="Yoshinaga Y."/>
            <person name="Ng V."/>
            <person name="Daum C."/>
            <person name="Grigoriev I.V."/>
            <person name="Slininger P.J."/>
            <person name="Dien B.S."/>
            <person name="Jin Y.-S."/>
            <person name="Rao C.V."/>
        </authorList>
    </citation>
    <scope>NUCLEOTIDE SEQUENCE</scope>
    <source>
        <strain evidence="2">NRRL Y-64009</strain>
    </source>
</reference>
<name>A0AAD7QWF7_9ASCO</name>
<feature type="region of interest" description="Disordered" evidence="1">
    <location>
        <begin position="722"/>
        <end position="835"/>
    </location>
</feature>
<protein>
    <submittedName>
        <fullName evidence="2">Uncharacterized protein</fullName>
    </submittedName>
</protein>
<dbReference type="PROSITE" id="PS50330">
    <property type="entry name" value="UIM"/>
    <property type="match status" value="1"/>
</dbReference>
<dbReference type="InterPro" id="IPR003903">
    <property type="entry name" value="UIM_dom"/>
</dbReference>
<dbReference type="PANTHER" id="PTHR39597:SF1">
    <property type="entry name" value="UBA DOMAIN-CONTAINING PROTEIN RUP1"/>
    <property type="match status" value="1"/>
</dbReference>
<dbReference type="GeneID" id="80881719"/>
<dbReference type="GO" id="GO:0016579">
    <property type="term" value="P:protein deubiquitination"/>
    <property type="evidence" value="ECO:0007669"/>
    <property type="project" value="TreeGrafter"/>
</dbReference>
<evidence type="ECO:0000313" key="3">
    <source>
        <dbReference type="Proteomes" id="UP001217417"/>
    </source>
</evidence>
<feature type="region of interest" description="Disordered" evidence="1">
    <location>
        <begin position="681"/>
        <end position="707"/>
    </location>
</feature>
<dbReference type="RefSeq" id="XP_056045946.1">
    <property type="nucleotide sequence ID" value="XM_056186553.1"/>
</dbReference>
<dbReference type="PANTHER" id="PTHR39597">
    <property type="entry name" value="UBA DOMAIN-CONTAINING PROTEIN RUP1"/>
    <property type="match status" value="1"/>
</dbReference>
<dbReference type="GO" id="GO:0005634">
    <property type="term" value="C:nucleus"/>
    <property type="evidence" value="ECO:0007669"/>
    <property type="project" value="TreeGrafter"/>
</dbReference>
<dbReference type="AlphaFoldDB" id="A0AAD7QWF7"/>
<keyword evidence="3" id="KW-1185">Reference proteome</keyword>
<comment type="caution">
    <text evidence="2">The sequence shown here is derived from an EMBL/GenBank/DDBJ whole genome shotgun (WGS) entry which is preliminary data.</text>
</comment>
<proteinExistence type="predicted"/>
<feature type="compositionally biased region" description="Basic and acidic residues" evidence="1">
    <location>
        <begin position="808"/>
        <end position="822"/>
    </location>
</feature>
<feature type="region of interest" description="Disordered" evidence="1">
    <location>
        <begin position="26"/>
        <end position="56"/>
    </location>
</feature>
<feature type="compositionally biased region" description="Polar residues" evidence="1">
    <location>
        <begin position="774"/>
        <end position="790"/>
    </location>
</feature>